<evidence type="ECO:0000313" key="3">
    <source>
        <dbReference type="Proteomes" id="UP001520140"/>
    </source>
</evidence>
<dbReference type="RefSeq" id="WP_068099479.1">
    <property type="nucleotide sequence ID" value="NZ_JABUKE010000042.1"/>
</dbReference>
<feature type="transmembrane region" description="Helical" evidence="1">
    <location>
        <begin position="73"/>
        <end position="96"/>
    </location>
</feature>
<feature type="transmembrane region" description="Helical" evidence="1">
    <location>
        <begin position="21"/>
        <end position="40"/>
    </location>
</feature>
<protein>
    <recommendedName>
        <fullName evidence="4">SPW repeat-containing protein</fullName>
    </recommendedName>
</protein>
<evidence type="ECO:0000313" key="2">
    <source>
        <dbReference type="EMBL" id="MBY6323002.1"/>
    </source>
</evidence>
<evidence type="ECO:0008006" key="4">
    <source>
        <dbReference type="Google" id="ProtNLM"/>
    </source>
</evidence>
<keyword evidence="1" id="KW-0812">Transmembrane</keyword>
<dbReference type="Proteomes" id="UP001520140">
    <property type="component" value="Unassembled WGS sequence"/>
</dbReference>
<comment type="caution">
    <text evidence="2">The sequence shown here is derived from an EMBL/GenBank/DDBJ whole genome shotgun (WGS) entry which is preliminary data.</text>
</comment>
<proteinExistence type="predicted"/>
<gene>
    <name evidence="2" type="ORF">HQ605_19500</name>
</gene>
<keyword evidence="1" id="KW-1133">Transmembrane helix</keyword>
<accession>A0ABS7P1L6</accession>
<evidence type="ECO:0000256" key="1">
    <source>
        <dbReference type="SAM" id="Phobius"/>
    </source>
</evidence>
<keyword evidence="3" id="KW-1185">Reference proteome</keyword>
<name>A0ABS7P1L6_9NOCA</name>
<feature type="transmembrane region" description="Helical" evidence="1">
    <location>
        <begin position="102"/>
        <end position="124"/>
    </location>
</feature>
<dbReference type="EMBL" id="JABUKG010000036">
    <property type="protein sequence ID" value="MBY6323002.1"/>
    <property type="molecule type" value="Genomic_DNA"/>
</dbReference>
<feature type="transmembrane region" description="Helical" evidence="1">
    <location>
        <begin position="46"/>
        <end position="66"/>
    </location>
</feature>
<reference evidence="2 3" key="1">
    <citation type="submission" date="2020-06" db="EMBL/GenBank/DDBJ databases">
        <title>Taxonomy, biology and ecology of Rhodococcus bacteria occurring in California pistachio and other woody hosts as revealed by genome sequence analyses.</title>
        <authorList>
            <person name="Gai Y."/>
            <person name="Riely B."/>
        </authorList>
    </citation>
    <scope>NUCLEOTIDE SEQUENCE [LARGE SCALE GENOMIC DNA]</scope>
    <source>
        <strain evidence="2 3">BP-284</strain>
    </source>
</reference>
<sequence length="127" mass="12965">MNESLTRADRRAKDYFGGPGLGALALIVVAAVVIPVSASAAGWSTFSTAAVLYSAAIVAATIAVALRDTVSRAVRVAAAGTVAVLIVFVVGFTGIFTMSENFRWSGLSAVTGMVLGSLAFGALVRRK</sequence>
<keyword evidence="1" id="KW-0472">Membrane</keyword>
<organism evidence="2 3">
    <name type="scientific">Rhodococcoides kroppenstedtii</name>
    <dbReference type="NCBI Taxonomy" id="293050"/>
    <lineage>
        <taxon>Bacteria</taxon>
        <taxon>Bacillati</taxon>
        <taxon>Actinomycetota</taxon>
        <taxon>Actinomycetes</taxon>
        <taxon>Mycobacteriales</taxon>
        <taxon>Nocardiaceae</taxon>
        <taxon>Rhodococcoides</taxon>
    </lineage>
</organism>